<evidence type="ECO:0000313" key="1">
    <source>
        <dbReference type="EMBL" id="AKU15417.1"/>
    </source>
</evidence>
<protein>
    <submittedName>
        <fullName evidence="1">Uncharacterized protein</fullName>
    </submittedName>
</protein>
<organism evidence="1 2">
    <name type="scientific">Luteipulveratus mongoliensis</name>
    <dbReference type="NCBI Taxonomy" id="571913"/>
    <lineage>
        <taxon>Bacteria</taxon>
        <taxon>Bacillati</taxon>
        <taxon>Actinomycetota</taxon>
        <taxon>Actinomycetes</taxon>
        <taxon>Micrococcales</taxon>
        <taxon>Dermacoccaceae</taxon>
        <taxon>Luteipulveratus</taxon>
    </lineage>
</organism>
<name>A0A0K1JFB6_9MICO</name>
<dbReference type="STRING" id="571913.VV02_05290"/>
<dbReference type="EMBL" id="CP011112">
    <property type="protein sequence ID" value="AKU15417.1"/>
    <property type="molecule type" value="Genomic_DNA"/>
</dbReference>
<dbReference type="Proteomes" id="UP000066480">
    <property type="component" value="Chromosome"/>
</dbReference>
<reference evidence="1 2" key="1">
    <citation type="submission" date="2015-03" db="EMBL/GenBank/DDBJ databases">
        <title>Luteipulveratus halotolerans sp. nov., a novel actinobacterium (Dermacoccaceae) from Sarawak, Malaysia.</title>
        <authorList>
            <person name="Juboi H."/>
            <person name="Basik A."/>
            <person name="Shamsul S.S."/>
            <person name="Arnold P."/>
            <person name="Schmitt E.K."/>
            <person name="Sanglier J.-J."/>
            <person name="Yeo T."/>
        </authorList>
    </citation>
    <scope>NUCLEOTIDE SEQUENCE [LARGE SCALE GENOMIC DNA]</scope>
    <source>
        <strain evidence="1 2">MN07-A0370</strain>
    </source>
</reference>
<dbReference type="AlphaFoldDB" id="A0A0K1JFB6"/>
<keyword evidence="2" id="KW-1185">Reference proteome</keyword>
<accession>A0A0K1JFB6</accession>
<gene>
    <name evidence="1" type="ORF">VV02_05290</name>
</gene>
<dbReference type="KEGG" id="lmoi:VV02_05290"/>
<sequence length="62" mass="6488">MSILPVPGSICECCGGGHLATHIATFTDPFDPQRFHVCTSCADEVLERGIGTIEPIGGEIST</sequence>
<proteinExistence type="predicted"/>
<evidence type="ECO:0000313" key="2">
    <source>
        <dbReference type="Proteomes" id="UP000066480"/>
    </source>
</evidence>